<protein>
    <recommendedName>
        <fullName evidence="1">Probable queuosine precursor transporter</fullName>
        <shortName evidence="1">Q precursor transporter</shortName>
    </recommendedName>
</protein>
<feature type="transmembrane region" description="Helical" evidence="1">
    <location>
        <begin position="6"/>
        <end position="25"/>
    </location>
</feature>
<keyword evidence="1" id="KW-0813">Transport</keyword>
<accession>A0A9J6ZI84</accession>
<dbReference type="GO" id="GO:0022857">
    <property type="term" value="F:transmembrane transporter activity"/>
    <property type="evidence" value="ECO:0007669"/>
    <property type="project" value="UniProtKB-UniRule"/>
</dbReference>
<feature type="transmembrane region" description="Helical" evidence="1">
    <location>
        <begin position="51"/>
        <end position="70"/>
    </location>
</feature>
<dbReference type="Proteomes" id="UP001056756">
    <property type="component" value="Chromosome"/>
</dbReference>
<comment type="subcellular location">
    <subcellularLocation>
        <location evidence="1">Cell membrane</location>
        <topology evidence="1">Multi-pass membrane protein</topology>
    </subcellularLocation>
</comment>
<dbReference type="PANTHER" id="PTHR34300">
    <property type="entry name" value="QUEUOSINE PRECURSOR TRANSPORTER-RELATED"/>
    <property type="match status" value="1"/>
</dbReference>
<dbReference type="KEGG" id="plig:NAG76_04045"/>
<dbReference type="EMBL" id="CP097899">
    <property type="protein sequence ID" value="URN95441.1"/>
    <property type="molecule type" value="Genomic_DNA"/>
</dbReference>
<gene>
    <name evidence="2" type="ORF">NAG76_04045</name>
</gene>
<comment type="function">
    <text evidence="1">Involved in the import of queuosine (Q) precursors, required for Q precursor salvage.</text>
</comment>
<keyword evidence="1" id="KW-0812">Transmembrane</keyword>
<comment type="similarity">
    <text evidence="1">Belongs to the vitamin uptake transporter (VUT/ECF) (TC 2.A.88) family. Q precursor transporter subfamily.</text>
</comment>
<keyword evidence="1" id="KW-1003">Cell membrane</keyword>
<feature type="transmembrane region" description="Helical" evidence="1">
    <location>
        <begin position="90"/>
        <end position="108"/>
    </location>
</feature>
<dbReference type="GO" id="GO:0005886">
    <property type="term" value="C:plasma membrane"/>
    <property type="evidence" value="ECO:0007669"/>
    <property type="project" value="UniProtKB-SubCell"/>
</dbReference>
<evidence type="ECO:0000256" key="1">
    <source>
        <dbReference type="HAMAP-Rule" id="MF_02088"/>
    </source>
</evidence>
<evidence type="ECO:0000313" key="3">
    <source>
        <dbReference type="Proteomes" id="UP001056756"/>
    </source>
</evidence>
<reference evidence="2" key="1">
    <citation type="submission" date="2022-05" db="EMBL/GenBank/DDBJ databases">
        <title>Novel bacterial taxa in a minimal lignocellulolytic consortium and its capacity to transform plastics disclosed by genome-resolved metagenomics.</title>
        <authorList>
            <person name="Rodriguez C.A.D."/>
            <person name="Diaz-Garcia L."/>
            <person name="Herrera K."/>
            <person name="Tarazona N.A."/>
            <person name="Sproer C."/>
            <person name="Overmann J."/>
            <person name="Jimenez D.J."/>
        </authorList>
    </citation>
    <scope>NUCLEOTIDE SEQUENCE</scope>
    <source>
        <strain evidence="2">MAG5</strain>
    </source>
</reference>
<sequence length="236" mass="26795">MFNLGWGILFIAVNFMLFLACYRFFGKTGLYAWIAFATVIANIQVTKTIELSIFTVGIIMTLGNTIYTTISMSTDLLNEKYGPQEAKRAVWFGFFTLITATIMMQMVLKFTPQETDFAQESLQTIFGLMPRLAAGSLLAYLTSQFLDVKVYGYLRKRFGAKNQFWIRTNVSTGISQLVDSIVFCTVAFVGLYSLQEWLQIVFTTYIFKFIISVVATPVLYWARSFKVNDHAEGSSK</sequence>
<feature type="transmembrane region" description="Helical" evidence="1">
    <location>
        <begin position="128"/>
        <end position="154"/>
    </location>
</feature>
<dbReference type="AlphaFoldDB" id="A0A9J6ZI84"/>
<name>A0A9J6ZI84_9BACL</name>
<organism evidence="2 3">
    <name type="scientific">Candidatus Pristimantibacillus lignocellulolyticus</name>
    <dbReference type="NCBI Taxonomy" id="2994561"/>
    <lineage>
        <taxon>Bacteria</taxon>
        <taxon>Bacillati</taxon>
        <taxon>Bacillota</taxon>
        <taxon>Bacilli</taxon>
        <taxon>Bacillales</taxon>
        <taxon>Paenibacillaceae</taxon>
        <taxon>Candidatus Pristimantibacillus</taxon>
    </lineage>
</organism>
<evidence type="ECO:0000313" key="2">
    <source>
        <dbReference type="EMBL" id="URN95441.1"/>
    </source>
</evidence>
<keyword evidence="1" id="KW-0472">Membrane</keyword>
<dbReference type="InterPro" id="IPR003744">
    <property type="entry name" value="YhhQ"/>
</dbReference>
<dbReference type="HAMAP" id="MF_02088">
    <property type="entry name" value="Q_prec_transport"/>
    <property type="match status" value="1"/>
</dbReference>
<feature type="transmembrane region" description="Helical" evidence="1">
    <location>
        <begin position="200"/>
        <end position="222"/>
    </location>
</feature>
<keyword evidence="1" id="KW-1133">Transmembrane helix</keyword>
<proteinExistence type="inferred from homology"/>
<feature type="transmembrane region" description="Helical" evidence="1">
    <location>
        <begin position="174"/>
        <end position="194"/>
    </location>
</feature>
<dbReference type="Pfam" id="PF02592">
    <property type="entry name" value="Vut_1"/>
    <property type="match status" value="1"/>
</dbReference>
<feature type="transmembrane region" description="Helical" evidence="1">
    <location>
        <begin position="30"/>
        <end position="45"/>
    </location>
</feature>
<dbReference type="NCBIfam" id="TIGR00697">
    <property type="entry name" value="queuosine precursor transporter"/>
    <property type="match status" value="1"/>
</dbReference>
<dbReference type="PANTHER" id="PTHR34300:SF2">
    <property type="entry name" value="QUEUOSINE PRECURSOR TRANSPORTER-RELATED"/>
    <property type="match status" value="1"/>
</dbReference>